<feature type="repeat" description="WD" evidence="3">
    <location>
        <begin position="384"/>
        <end position="425"/>
    </location>
</feature>
<feature type="repeat" description="WD" evidence="3">
    <location>
        <begin position="258"/>
        <end position="299"/>
    </location>
</feature>
<feature type="region of interest" description="Disordered" evidence="4">
    <location>
        <begin position="482"/>
        <end position="532"/>
    </location>
</feature>
<evidence type="ECO:0000313" key="6">
    <source>
        <dbReference type="Proteomes" id="UP000053593"/>
    </source>
</evidence>
<name>A0A0D0C1A0_9AGAR</name>
<dbReference type="SMART" id="SM00320">
    <property type="entry name" value="WD40"/>
    <property type="match status" value="7"/>
</dbReference>
<evidence type="ECO:0000313" key="5">
    <source>
        <dbReference type="EMBL" id="KIK61921.1"/>
    </source>
</evidence>
<dbReference type="PROSITE" id="PS50082">
    <property type="entry name" value="WD_REPEATS_2"/>
    <property type="match status" value="7"/>
</dbReference>
<accession>A0A0D0C1A0</accession>
<dbReference type="SUPFAM" id="SSF50978">
    <property type="entry name" value="WD40 repeat-like"/>
    <property type="match status" value="1"/>
</dbReference>
<dbReference type="OrthoDB" id="674604at2759"/>
<dbReference type="PRINTS" id="PR00320">
    <property type="entry name" value="GPROTEINBRPT"/>
</dbReference>
<evidence type="ECO:0000256" key="3">
    <source>
        <dbReference type="PROSITE-ProRule" id="PRU00221"/>
    </source>
</evidence>
<keyword evidence="6" id="KW-1185">Reference proteome</keyword>
<dbReference type="Proteomes" id="UP000053593">
    <property type="component" value="Unassembled WGS sequence"/>
</dbReference>
<gene>
    <name evidence="5" type="ORF">GYMLUDRAFT_559513</name>
</gene>
<keyword evidence="2" id="KW-0677">Repeat</keyword>
<feature type="repeat" description="WD" evidence="3">
    <location>
        <begin position="300"/>
        <end position="341"/>
    </location>
</feature>
<evidence type="ECO:0000256" key="2">
    <source>
        <dbReference type="ARBA" id="ARBA00022737"/>
    </source>
</evidence>
<organism evidence="5 6">
    <name type="scientific">Collybiopsis luxurians FD-317 M1</name>
    <dbReference type="NCBI Taxonomy" id="944289"/>
    <lineage>
        <taxon>Eukaryota</taxon>
        <taxon>Fungi</taxon>
        <taxon>Dikarya</taxon>
        <taxon>Basidiomycota</taxon>
        <taxon>Agaricomycotina</taxon>
        <taxon>Agaricomycetes</taxon>
        <taxon>Agaricomycetidae</taxon>
        <taxon>Agaricales</taxon>
        <taxon>Marasmiineae</taxon>
        <taxon>Omphalotaceae</taxon>
        <taxon>Collybiopsis</taxon>
        <taxon>Collybiopsis luxurians</taxon>
    </lineage>
</organism>
<dbReference type="CDD" id="cd00200">
    <property type="entry name" value="WD40"/>
    <property type="match status" value="1"/>
</dbReference>
<keyword evidence="1 3" id="KW-0853">WD repeat</keyword>
<dbReference type="AlphaFoldDB" id="A0A0D0C1A0"/>
<dbReference type="InterPro" id="IPR015943">
    <property type="entry name" value="WD40/YVTN_repeat-like_dom_sf"/>
</dbReference>
<feature type="compositionally biased region" description="Basic and acidic residues" evidence="4">
    <location>
        <begin position="522"/>
        <end position="532"/>
    </location>
</feature>
<dbReference type="InterPro" id="IPR001680">
    <property type="entry name" value="WD40_rpt"/>
</dbReference>
<feature type="repeat" description="WD" evidence="3">
    <location>
        <begin position="431"/>
        <end position="458"/>
    </location>
</feature>
<protein>
    <recommendedName>
        <fullName evidence="7">WD40 repeat-like protein</fullName>
    </recommendedName>
</protein>
<proteinExistence type="predicted"/>
<evidence type="ECO:0000256" key="1">
    <source>
        <dbReference type="ARBA" id="ARBA00022574"/>
    </source>
</evidence>
<dbReference type="PROSITE" id="PS00678">
    <property type="entry name" value="WD_REPEATS_1"/>
    <property type="match status" value="4"/>
</dbReference>
<feature type="compositionally biased region" description="Polar residues" evidence="4">
    <location>
        <begin position="505"/>
        <end position="520"/>
    </location>
</feature>
<feature type="repeat" description="WD" evidence="3">
    <location>
        <begin position="342"/>
        <end position="374"/>
    </location>
</feature>
<evidence type="ECO:0000256" key="4">
    <source>
        <dbReference type="SAM" id="MobiDB-lite"/>
    </source>
</evidence>
<dbReference type="Gene3D" id="2.130.10.10">
    <property type="entry name" value="YVTN repeat-like/Quinoprotein amine dehydrogenase"/>
    <property type="match status" value="2"/>
</dbReference>
<feature type="repeat" description="WD" evidence="3">
    <location>
        <begin position="174"/>
        <end position="215"/>
    </location>
</feature>
<evidence type="ECO:0008006" key="7">
    <source>
        <dbReference type="Google" id="ProtNLM"/>
    </source>
</evidence>
<dbReference type="InterPro" id="IPR019775">
    <property type="entry name" value="WD40_repeat_CS"/>
</dbReference>
<dbReference type="HOGENOM" id="CLU_511959_0_0_1"/>
<dbReference type="EMBL" id="KN834769">
    <property type="protein sequence ID" value="KIK61921.1"/>
    <property type="molecule type" value="Genomic_DNA"/>
</dbReference>
<dbReference type="InterPro" id="IPR036322">
    <property type="entry name" value="WD40_repeat_dom_sf"/>
</dbReference>
<dbReference type="Pfam" id="PF00400">
    <property type="entry name" value="WD40"/>
    <property type="match status" value="7"/>
</dbReference>
<dbReference type="PROSITE" id="PS50294">
    <property type="entry name" value="WD_REPEATS_REGION"/>
    <property type="match status" value="6"/>
</dbReference>
<dbReference type="PANTHER" id="PTHR19879">
    <property type="entry name" value="TRANSCRIPTION INITIATION FACTOR TFIID"/>
    <property type="match status" value="1"/>
</dbReference>
<dbReference type="InterPro" id="IPR020472">
    <property type="entry name" value="WD40_PAC1"/>
</dbReference>
<dbReference type="PANTHER" id="PTHR19879:SF9">
    <property type="entry name" value="TRANSCRIPTION INITIATION FACTOR TFIID SUBUNIT 5"/>
    <property type="match status" value="1"/>
</dbReference>
<feature type="repeat" description="WD" evidence="3">
    <location>
        <begin position="216"/>
        <end position="257"/>
    </location>
</feature>
<reference evidence="5 6" key="1">
    <citation type="submission" date="2014-04" db="EMBL/GenBank/DDBJ databases">
        <title>Evolutionary Origins and Diversification of the Mycorrhizal Mutualists.</title>
        <authorList>
            <consortium name="DOE Joint Genome Institute"/>
            <consortium name="Mycorrhizal Genomics Consortium"/>
            <person name="Kohler A."/>
            <person name="Kuo A."/>
            <person name="Nagy L.G."/>
            <person name="Floudas D."/>
            <person name="Copeland A."/>
            <person name="Barry K.W."/>
            <person name="Cichocki N."/>
            <person name="Veneault-Fourrey C."/>
            <person name="LaButti K."/>
            <person name="Lindquist E.A."/>
            <person name="Lipzen A."/>
            <person name="Lundell T."/>
            <person name="Morin E."/>
            <person name="Murat C."/>
            <person name="Riley R."/>
            <person name="Ohm R."/>
            <person name="Sun H."/>
            <person name="Tunlid A."/>
            <person name="Henrissat B."/>
            <person name="Grigoriev I.V."/>
            <person name="Hibbett D.S."/>
            <person name="Martin F."/>
        </authorList>
    </citation>
    <scope>NUCLEOTIDE SEQUENCE [LARGE SCALE GENOMIC DNA]</scope>
    <source>
        <strain evidence="5 6">FD-317 M1</strain>
    </source>
</reference>
<sequence length="532" mass="59036">MILTKICHWCPFQTQRKIYRSRKRILRLAKISLTKRRDLKAKRVKRVKRSWDHMDIVFDYIFQNSDADFALVHEEDLLVYAKFFPAEEREWLTADLVLKECHPAVAVQDYGGVKVGAIYSEPPLYGVADLLRSEVIHNEDLPPYPHQKGPRYEVDETNFPSIPVQDVQSEVVILEGHHDTVNSVAFSSDGTHVLSGSWDKTVRLWDANTGVNLWTLEGHADNVASVAFSPDGTCLLSGSWDRTARVWDANTGKLLWILKGHKDDVTSVTFSSDSTRALSGSRDRTIQLWNVKTGRHLQSLEGHVDNVTSVAFSPDGTRLLSGSRDGVVHLWDANTGVNLLEMKKNTSHVTSVAFSPDGENIVSASWDGAIHIWDAFLGSETHVMTGHTDPVFSVQFSPNGKYIASASRDGTIRIWATSSWSCISRHTCPSVRTIAFSPDGKHLVSGSGDGPIQIYSFSHLLYTTTMVNTVPKAASLTLVEQNAGTGSHKKRGKGKATLEDAHSQVYLSKSTPSTEASWSWSGDRKTPEEVSH</sequence>